<evidence type="ECO:0000313" key="1">
    <source>
        <dbReference type="EMBL" id="CAI4010174.1"/>
    </source>
</evidence>
<dbReference type="EMBL" id="CAMXCT020004735">
    <property type="protein sequence ID" value="CAL1163549.1"/>
    <property type="molecule type" value="Genomic_DNA"/>
</dbReference>
<name>A0A9P1DJQ2_9DINO</name>
<comment type="caution">
    <text evidence="1">The sequence shown here is derived from an EMBL/GenBank/DDBJ whole genome shotgun (WGS) entry which is preliminary data.</text>
</comment>
<reference evidence="2 3" key="2">
    <citation type="submission" date="2024-05" db="EMBL/GenBank/DDBJ databases">
        <authorList>
            <person name="Chen Y."/>
            <person name="Shah S."/>
            <person name="Dougan E. K."/>
            <person name="Thang M."/>
            <person name="Chan C."/>
        </authorList>
    </citation>
    <scope>NUCLEOTIDE SEQUENCE [LARGE SCALE GENOMIC DNA]</scope>
</reference>
<dbReference type="EMBL" id="CAMXCT030004735">
    <property type="protein sequence ID" value="CAL4797486.1"/>
    <property type="molecule type" value="Genomic_DNA"/>
</dbReference>
<dbReference type="EMBL" id="CAMXCT010004735">
    <property type="protein sequence ID" value="CAI4010174.1"/>
    <property type="molecule type" value="Genomic_DNA"/>
</dbReference>
<organism evidence="1">
    <name type="scientific">Cladocopium goreaui</name>
    <dbReference type="NCBI Taxonomy" id="2562237"/>
    <lineage>
        <taxon>Eukaryota</taxon>
        <taxon>Sar</taxon>
        <taxon>Alveolata</taxon>
        <taxon>Dinophyceae</taxon>
        <taxon>Suessiales</taxon>
        <taxon>Symbiodiniaceae</taxon>
        <taxon>Cladocopium</taxon>
    </lineage>
</organism>
<keyword evidence="3" id="KW-1185">Reference proteome</keyword>
<gene>
    <name evidence="1" type="ORF">C1SCF055_LOCUS35468</name>
</gene>
<evidence type="ECO:0000313" key="3">
    <source>
        <dbReference type="Proteomes" id="UP001152797"/>
    </source>
</evidence>
<protein>
    <submittedName>
        <fullName evidence="1">Uncharacterized protein</fullName>
    </submittedName>
</protein>
<accession>A0A9P1DJQ2</accession>
<sequence>MAATADVDAVLQDLWRDWADPPEVRSFQQSGRGLVSPRKMAVGAEVFRDTPLVAVA</sequence>
<reference evidence="1" key="1">
    <citation type="submission" date="2022-10" db="EMBL/GenBank/DDBJ databases">
        <authorList>
            <person name="Chen Y."/>
            <person name="Dougan E. K."/>
            <person name="Chan C."/>
            <person name="Rhodes N."/>
            <person name="Thang M."/>
        </authorList>
    </citation>
    <scope>NUCLEOTIDE SEQUENCE</scope>
</reference>
<dbReference type="Proteomes" id="UP001152797">
    <property type="component" value="Unassembled WGS sequence"/>
</dbReference>
<proteinExistence type="predicted"/>
<evidence type="ECO:0000313" key="2">
    <source>
        <dbReference type="EMBL" id="CAL4797486.1"/>
    </source>
</evidence>
<dbReference type="AlphaFoldDB" id="A0A9P1DJQ2"/>